<dbReference type="GO" id="GO:0016887">
    <property type="term" value="F:ATP hydrolysis activity"/>
    <property type="evidence" value="ECO:0007669"/>
    <property type="project" value="InterPro"/>
</dbReference>
<feature type="domain" description="ABC transporter" evidence="2">
    <location>
        <begin position="179"/>
        <end position="209"/>
    </location>
</feature>
<dbReference type="InterPro" id="IPR027417">
    <property type="entry name" value="P-loop_NTPase"/>
</dbReference>
<name>A0A914RK32_PAREQ</name>
<dbReference type="InterPro" id="IPR003439">
    <property type="entry name" value="ABC_transporter-like_ATP-bd"/>
</dbReference>
<dbReference type="Pfam" id="PF00005">
    <property type="entry name" value="ABC_tran"/>
    <property type="match status" value="1"/>
</dbReference>
<sequence length="232" mass="26191">MNFYFGTLKRRAKSRVDASSPPPPPLSLLLVFNVCFEEQFLPSAADHFSTALLRCILIILRYLSRVPGLMSHDRRHLYDIYHSQESGNFSSQFTQGVDSDAVESIWRITTRDTPTMVDKKKLEKAEAKALEKCTKREILESGMNKKKRPADLTATASQAANRRDVLRREVLYRQLLCGADVTLVYGRRYGLVGRNGAGKSTFLKMISSKQLVIPSNLTMLSVEQEVDGDETE</sequence>
<dbReference type="WBParaSite" id="PEQ_0000664601-mRNA-1">
    <property type="protein sequence ID" value="PEQ_0000664601-mRNA-1"/>
    <property type="gene ID" value="PEQ_0000664601"/>
</dbReference>
<proteinExistence type="predicted"/>
<evidence type="ECO:0000313" key="3">
    <source>
        <dbReference type="Proteomes" id="UP000887564"/>
    </source>
</evidence>
<dbReference type="Gene3D" id="3.40.50.300">
    <property type="entry name" value="P-loop containing nucleotide triphosphate hydrolases"/>
    <property type="match status" value="1"/>
</dbReference>
<evidence type="ECO:0000259" key="2">
    <source>
        <dbReference type="Pfam" id="PF00005"/>
    </source>
</evidence>
<dbReference type="PANTHER" id="PTHR19211">
    <property type="entry name" value="ATP-BINDING TRANSPORT PROTEIN-RELATED"/>
    <property type="match status" value="1"/>
</dbReference>
<evidence type="ECO:0000256" key="1">
    <source>
        <dbReference type="ARBA" id="ARBA00022737"/>
    </source>
</evidence>
<dbReference type="AlphaFoldDB" id="A0A914RK32"/>
<evidence type="ECO:0000313" key="4">
    <source>
        <dbReference type="WBParaSite" id="PEQ_0000664601-mRNA-1"/>
    </source>
</evidence>
<protein>
    <submittedName>
        <fullName evidence="4">ABC transporter domain-containing protein</fullName>
    </submittedName>
</protein>
<dbReference type="SUPFAM" id="SSF52540">
    <property type="entry name" value="P-loop containing nucleoside triphosphate hydrolases"/>
    <property type="match status" value="1"/>
</dbReference>
<organism evidence="3 4">
    <name type="scientific">Parascaris equorum</name>
    <name type="common">Equine roundworm</name>
    <dbReference type="NCBI Taxonomy" id="6256"/>
    <lineage>
        <taxon>Eukaryota</taxon>
        <taxon>Metazoa</taxon>
        <taxon>Ecdysozoa</taxon>
        <taxon>Nematoda</taxon>
        <taxon>Chromadorea</taxon>
        <taxon>Rhabditida</taxon>
        <taxon>Spirurina</taxon>
        <taxon>Ascaridomorpha</taxon>
        <taxon>Ascaridoidea</taxon>
        <taxon>Ascarididae</taxon>
        <taxon>Parascaris</taxon>
    </lineage>
</organism>
<dbReference type="PANTHER" id="PTHR19211:SF117">
    <property type="entry name" value="ATP-BINDING CASSETTE SUB-FAMILY F MEMBER 3"/>
    <property type="match status" value="1"/>
</dbReference>
<dbReference type="GO" id="GO:0005524">
    <property type="term" value="F:ATP binding"/>
    <property type="evidence" value="ECO:0007669"/>
    <property type="project" value="InterPro"/>
</dbReference>
<accession>A0A914RK32</accession>
<dbReference type="Proteomes" id="UP000887564">
    <property type="component" value="Unplaced"/>
</dbReference>
<reference evidence="4" key="1">
    <citation type="submission" date="2022-11" db="UniProtKB">
        <authorList>
            <consortium name="WormBaseParasite"/>
        </authorList>
    </citation>
    <scope>IDENTIFICATION</scope>
</reference>
<dbReference type="InterPro" id="IPR050611">
    <property type="entry name" value="ABCF"/>
</dbReference>
<keyword evidence="1" id="KW-0677">Repeat</keyword>
<keyword evidence="3" id="KW-1185">Reference proteome</keyword>